<gene>
    <name evidence="2" type="ORF">ACFFIC_10220</name>
</gene>
<protein>
    <submittedName>
        <fullName evidence="2">N,N-dimethylformamidase beta subunit family domain-containing protein</fullName>
    </submittedName>
</protein>
<dbReference type="Pfam" id="PF20254">
    <property type="entry name" value="DMFA2_C"/>
    <property type="match status" value="1"/>
</dbReference>
<dbReference type="RefSeq" id="WP_377050062.1">
    <property type="nucleotide sequence ID" value="NZ_JBHLVZ010000019.1"/>
</dbReference>
<evidence type="ECO:0000313" key="2">
    <source>
        <dbReference type="EMBL" id="MFC0385921.1"/>
    </source>
</evidence>
<accession>A0ABV6IQP0</accession>
<comment type="caution">
    <text evidence="2">The sequence shown here is derived from an EMBL/GenBank/DDBJ whole genome shotgun (WGS) entry which is preliminary data.</text>
</comment>
<sequence>MLPPVSGYLDRLSRRPGGRVTAHVSLREPGPCRARLVRVVSGDPNPQGPGMDLRPMPEAFDHAFKGMHQPARLGSFGHVSPAPRLSGAEPRCWAVLVQQLAALPSATVLSAGGVTLRAGAGGAEAEIAVGGASARLATGVPLRPGVWYRLWLSHDPGTGRVLLGQTALGGGLASAGAELPQGDAPVADSVTFGAHGGAVCSDHFTGKVEDPLLLAAFVASWPDALEPPPGELRARWDFSVGIGGWSFADRGPDALHGTFHNAPTRAVIGARWSGAETCWRHALADYAAVHFHADDLDDLGWTPSFHFDIPADLRSGAYAFHLTCAGGEDWLPFYVLAPREGPHAPVAFLASTFTYQAYANHTRGNADDPYRERVAEWGAYPLNPDDVPDFAHSTYNRHPDGSGVALSSRRRPVLTMRPGFLTFNDAKGSGLRHYPADTHLLAWLEARGIAFDVITDEDLDDEGTDLLRPYRVVLTGSHPEYHTERMLDALTAYRDTGGRLCYLGGNGFYWRIARDPARPHLIEVRRAEGGIRAWAAEPGEYHHQLDGTLGGLWRRNRRPPQALAGVGFSAQGLFEGTFYQRLPVSHDPAHAWMFEDVPEVFGGHGLSGGGAAGFELDRADERLGTPPGTVILARSGPPPDSFVTVPEELLSHIATVTGESPEALKRAEIVYFDVPGGGAVFAVGSITFLGSLWKDGAFGGPVSRLLENVVLRFSEVDQH</sequence>
<feature type="domain" description="N,N-dimethylformamidase beta subunit-like C-terminal" evidence="1">
    <location>
        <begin position="264"/>
        <end position="693"/>
    </location>
</feature>
<evidence type="ECO:0000259" key="1">
    <source>
        <dbReference type="Pfam" id="PF20254"/>
    </source>
</evidence>
<dbReference type="EMBL" id="JBHLVZ010000019">
    <property type="protein sequence ID" value="MFC0385921.1"/>
    <property type="molecule type" value="Genomic_DNA"/>
</dbReference>
<dbReference type="InterPro" id="IPR046540">
    <property type="entry name" value="DMFA2_C"/>
</dbReference>
<name>A0ABV6IQP0_9PROT</name>
<organism evidence="2 3">
    <name type="scientific">Muricoccus vinaceus</name>
    <dbReference type="NCBI Taxonomy" id="424704"/>
    <lineage>
        <taxon>Bacteria</taxon>
        <taxon>Pseudomonadati</taxon>
        <taxon>Pseudomonadota</taxon>
        <taxon>Alphaproteobacteria</taxon>
        <taxon>Acetobacterales</taxon>
        <taxon>Roseomonadaceae</taxon>
        <taxon>Muricoccus</taxon>
    </lineage>
</organism>
<evidence type="ECO:0000313" key="3">
    <source>
        <dbReference type="Proteomes" id="UP001589789"/>
    </source>
</evidence>
<keyword evidence="3" id="KW-1185">Reference proteome</keyword>
<proteinExistence type="predicted"/>
<dbReference type="Proteomes" id="UP001589789">
    <property type="component" value="Unassembled WGS sequence"/>
</dbReference>
<reference evidence="2 3" key="1">
    <citation type="submission" date="2024-09" db="EMBL/GenBank/DDBJ databases">
        <authorList>
            <person name="Sun Q."/>
            <person name="Mori K."/>
        </authorList>
    </citation>
    <scope>NUCLEOTIDE SEQUENCE [LARGE SCALE GENOMIC DNA]</scope>
    <source>
        <strain evidence="2 3">CCM 7468</strain>
    </source>
</reference>